<keyword evidence="3" id="KW-1185">Reference proteome</keyword>
<dbReference type="OrthoDB" id="10576288at2759"/>
<evidence type="ECO:0000313" key="3">
    <source>
        <dbReference type="Proteomes" id="UP000027730"/>
    </source>
</evidence>
<name>A0A074WLK8_9PEZI</name>
<sequence length="280" mass="30861">MSTLIYLPSMAAHTHLYVDRTAESSASAVDATAIKLPEHTASTPATAGAESSTAVKRPQSAVNTVDTPRKKFKYANKKADDTYRDNGGRQKKDVDLVIKKNWARIRAGDWKDPPKGFKPKGTAHPAAATSIQLLDIQNQLWDTAMKKGGKAFPKVDEELNEDTVLTNNVFDRMIKHYGTGKNAGMDEKGVQKCVEAAWKYIHGPVDVKAGKKKVNVDVKAGKKKVNVDVKAGKQKIKIKPKIEDVDEVEEDDDQVEAEVDEDEDQVEAEADEDDDEVDEE</sequence>
<feature type="compositionally biased region" description="Acidic residues" evidence="1">
    <location>
        <begin position="244"/>
        <end position="280"/>
    </location>
</feature>
<reference evidence="2 3" key="1">
    <citation type="journal article" date="2014" name="BMC Genomics">
        <title>Genome sequencing of four Aureobasidium pullulans varieties: biotechnological potential, stress tolerance, and description of new species.</title>
        <authorList>
            <person name="Gostin Ar C."/>
            <person name="Ohm R.A."/>
            <person name="Kogej T."/>
            <person name="Sonjak S."/>
            <person name="Turk M."/>
            <person name="Zajc J."/>
            <person name="Zalar P."/>
            <person name="Grube M."/>
            <person name="Sun H."/>
            <person name="Han J."/>
            <person name="Sharma A."/>
            <person name="Chiniquy J."/>
            <person name="Ngan C.Y."/>
            <person name="Lipzen A."/>
            <person name="Barry K."/>
            <person name="Grigoriev I.V."/>
            <person name="Gunde-Cimerman N."/>
        </authorList>
    </citation>
    <scope>NUCLEOTIDE SEQUENCE [LARGE SCALE GENOMIC DNA]</scope>
    <source>
        <strain evidence="2 3">CBS 147.97</strain>
    </source>
</reference>
<evidence type="ECO:0000313" key="2">
    <source>
        <dbReference type="EMBL" id="KEQ72494.1"/>
    </source>
</evidence>
<protein>
    <submittedName>
        <fullName evidence="2">Uncharacterized protein</fullName>
    </submittedName>
</protein>
<evidence type="ECO:0000256" key="1">
    <source>
        <dbReference type="SAM" id="MobiDB-lite"/>
    </source>
</evidence>
<accession>A0A074WLK8</accession>
<organism evidence="2 3">
    <name type="scientific">Aureobasidium namibiae CBS 147.97</name>
    <dbReference type="NCBI Taxonomy" id="1043004"/>
    <lineage>
        <taxon>Eukaryota</taxon>
        <taxon>Fungi</taxon>
        <taxon>Dikarya</taxon>
        <taxon>Ascomycota</taxon>
        <taxon>Pezizomycotina</taxon>
        <taxon>Dothideomycetes</taxon>
        <taxon>Dothideomycetidae</taxon>
        <taxon>Dothideales</taxon>
        <taxon>Saccotheciaceae</taxon>
        <taxon>Aureobasidium</taxon>
    </lineage>
</organism>
<dbReference type="EMBL" id="KL584711">
    <property type="protein sequence ID" value="KEQ72494.1"/>
    <property type="molecule type" value="Genomic_DNA"/>
</dbReference>
<feature type="region of interest" description="Disordered" evidence="1">
    <location>
        <begin position="39"/>
        <end position="65"/>
    </location>
</feature>
<dbReference type="GeneID" id="25417018"/>
<feature type="compositionally biased region" description="Polar residues" evidence="1">
    <location>
        <begin position="40"/>
        <end position="65"/>
    </location>
</feature>
<dbReference type="HOGENOM" id="CLU_993901_0_0_1"/>
<proteinExistence type="predicted"/>
<gene>
    <name evidence="2" type="ORF">M436DRAFT_82599</name>
</gene>
<dbReference type="AlphaFoldDB" id="A0A074WLK8"/>
<dbReference type="Proteomes" id="UP000027730">
    <property type="component" value="Unassembled WGS sequence"/>
</dbReference>
<dbReference type="RefSeq" id="XP_013426827.1">
    <property type="nucleotide sequence ID" value="XM_013571373.1"/>
</dbReference>
<feature type="region of interest" description="Disordered" evidence="1">
    <location>
        <begin position="242"/>
        <end position="280"/>
    </location>
</feature>